<proteinExistence type="inferred from homology"/>
<evidence type="ECO:0000256" key="1">
    <source>
        <dbReference type="ARBA" id="ARBA00001974"/>
    </source>
</evidence>
<comment type="caution">
    <text evidence="6">The sequence shown here is derived from an EMBL/GenBank/DDBJ whole genome shotgun (WGS) entry which is preliminary data.</text>
</comment>
<name>A0A8S1V7Q7_9CILI</name>
<dbReference type="PANTHER" id="PTHR42737:SF2">
    <property type="entry name" value="GLUTATHIONE REDUCTASE"/>
    <property type="match status" value="1"/>
</dbReference>
<dbReference type="PANTHER" id="PTHR42737">
    <property type="entry name" value="GLUTATHIONE REDUCTASE"/>
    <property type="match status" value="1"/>
</dbReference>
<dbReference type="GO" id="GO:0006749">
    <property type="term" value="P:glutathione metabolic process"/>
    <property type="evidence" value="ECO:0007669"/>
    <property type="project" value="TreeGrafter"/>
</dbReference>
<evidence type="ECO:0000313" key="7">
    <source>
        <dbReference type="Proteomes" id="UP000689195"/>
    </source>
</evidence>
<keyword evidence="3" id="KW-0560">Oxidoreductase</keyword>
<accession>A0A8S1V7Q7</accession>
<dbReference type="Proteomes" id="UP000689195">
    <property type="component" value="Unassembled WGS sequence"/>
</dbReference>
<dbReference type="InterPro" id="IPR046952">
    <property type="entry name" value="GSHR/TRXR-like"/>
</dbReference>
<dbReference type="GO" id="GO:0004362">
    <property type="term" value="F:glutathione-disulfide reductase (NADPH) activity"/>
    <property type="evidence" value="ECO:0007669"/>
    <property type="project" value="TreeGrafter"/>
</dbReference>
<evidence type="ECO:0000256" key="4">
    <source>
        <dbReference type="ARBA" id="ARBA00023157"/>
    </source>
</evidence>
<evidence type="ECO:0000313" key="6">
    <source>
        <dbReference type="EMBL" id="CAD8172711.1"/>
    </source>
</evidence>
<dbReference type="GO" id="GO:0005739">
    <property type="term" value="C:mitochondrion"/>
    <property type="evidence" value="ECO:0007669"/>
    <property type="project" value="TreeGrafter"/>
</dbReference>
<dbReference type="GO" id="GO:0005829">
    <property type="term" value="C:cytosol"/>
    <property type="evidence" value="ECO:0007669"/>
    <property type="project" value="TreeGrafter"/>
</dbReference>
<dbReference type="EMBL" id="CAJJDO010000058">
    <property type="protein sequence ID" value="CAD8172711.1"/>
    <property type="molecule type" value="Genomic_DNA"/>
</dbReference>
<keyword evidence="4" id="KW-1015">Disulfide bond</keyword>
<evidence type="ECO:0000256" key="2">
    <source>
        <dbReference type="ARBA" id="ARBA00007532"/>
    </source>
</evidence>
<protein>
    <recommendedName>
        <fullName evidence="8">Thioredoxin reductase</fullName>
    </recommendedName>
</protein>
<reference evidence="6" key="1">
    <citation type="submission" date="2021-01" db="EMBL/GenBank/DDBJ databases">
        <authorList>
            <consortium name="Genoscope - CEA"/>
            <person name="William W."/>
        </authorList>
    </citation>
    <scope>NUCLEOTIDE SEQUENCE</scope>
</reference>
<dbReference type="GO" id="GO:0045454">
    <property type="term" value="P:cell redox homeostasis"/>
    <property type="evidence" value="ECO:0007669"/>
    <property type="project" value="InterPro"/>
</dbReference>
<comment type="cofactor">
    <cofactor evidence="1">
        <name>FAD</name>
        <dbReference type="ChEBI" id="CHEBI:57692"/>
    </cofactor>
</comment>
<keyword evidence="7" id="KW-1185">Reference proteome</keyword>
<dbReference type="OrthoDB" id="5956163at2759"/>
<evidence type="ECO:0008006" key="8">
    <source>
        <dbReference type="Google" id="ProtNLM"/>
    </source>
</evidence>
<gene>
    <name evidence="6" type="ORF">PPENT_87.1.T0580005</name>
</gene>
<dbReference type="GO" id="GO:0050660">
    <property type="term" value="F:flavin adenine dinucleotide binding"/>
    <property type="evidence" value="ECO:0007669"/>
    <property type="project" value="InterPro"/>
</dbReference>
<dbReference type="GO" id="GO:0034599">
    <property type="term" value="P:cellular response to oxidative stress"/>
    <property type="evidence" value="ECO:0007669"/>
    <property type="project" value="TreeGrafter"/>
</dbReference>
<dbReference type="AlphaFoldDB" id="A0A8S1V7Q7"/>
<evidence type="ECO:0000256" key="3">
    <source>
        <dbReference type="ARBA" id="ARBA00023002"/>
    </source>
</evidence>
<comment type="similarity">
    <text evidence="2">Belongs to the class-I pyridine nucleotide-disulfide oxidoreductase family.</text>
</comment>
<organism evidence="6 7">
    <name type="scientific">Paramecium pentaurelia</name>
    <dbReference type="NCBI Taxonomy" id="43138"/>
    <lineage>
        <taxon>Eukaryota</taxon>
        <taxon>Sar</taxon>
        <taxon>Alveolata</taxon>
        <taxon>Ciliophora</taxon>
        <taxon>Intramacronucleata</taxon>
        <taxon>Oligohymenophorea</taxon>
        <taxon>Peniculida</taxon>
        <taxon>Parameciidae</taxon>
        <taxon>Paramecium</taxon>
    </lineage>
</organism>
<keyword evidence="5" id="KW-0676">Redox-active center</keyword>
<sequence>MNLKYQYDIFVISGGSGGLKVVDEAQKLGKRVELADYFKPSPHGTQWRTGGTCPNVGCIPKKLMYLTALIGEIRHELTATGWQGVESHSKHDWNILVNKNLQKLAGFLLLELI</sequence>
<evidence type="ECO:0000256" key="5">
    <source>
        <dbReference type="ARBA" id="ARBA00023284"/>
    </source>
</evidence>